<evidence type="ECO:0000313" key="2">
    <source>
        <dbReference type="Proteomes" id="UP001230035"/>
    </source>
</evidence>
<evidence type="ECO:0000313" key="1">
    <source>
        <dbReference type="EMBL" id="MDI9256522.1"/>
    </source>
</evidence>
<dbReference type="Proteomes" id="UP001230035">
    <property type="component" value="Unassembled WGS sequence"/>
</dbReference>
<proteinExistence type="predicted"/>
<dbReference type="RefSeq" id="WP_283238195.1">
    <property type="nucleotide sequence ID" value="NZ_JASGBP010000001.1"/>
</dbReference>
<keyword evidence="2" id="KW-1185">Reference proteome</keyword>
<gene>
    <name evidence="1" type="ORF">QHT84_03750</name>
</gene>
<sequence>MKSSLIISEKLFKKFESTDFSLSTWQNINISNVEELFSYIIFKINNYNSKFNLQSIIVGNTKDNRNMHTALIVDEDSNFEIAYVFFISPGSIARNMFLSQQAYSGIHNIFNKYCVDSICNDIFNKPVYIINTNEDDLQDSKIATIRGSLNMGLHYIDIINSNSFIPFNSLEEYNQELIRLSGSINNNWFSIDETTKKVTFHTGRNRLKDGTSDRYEFLSRQFPALKLSYLNGYESDINEIVNNENSETVDSFINYFKKIYNS</sequence>
<comment type="caution">
    <text evidence="1">The sequence shown here is derived from an EMBL/GenBank/DDBJ whole genome shotgun (WGS) entry which is preliminary data.</text>
</comment>
<dbReference type="EMBL" id="JASGBP010000001">
    <property type="protein sequence ID" value="MDI9256522.1"/>
    <property type="molecule type" value="Genomic_DNA"/>
</dbReference>
<reference evidence="1 2" key="1">
    <citation type="submission" date="2023-05" db="EMBL/GenBank/DDBJ databases">
        <title>Flavobacterium sedimenti sp. nov., isolated from the sediment.</title>
        <authorList>
            <person name="Wu N."/>
        </authorList>
    </citation>
    <scope>NUCLEOTIDE SEQUENCE [LARGE SCALE GENOMIC DNA]</scope>
    <source>
        <strain evidence="1 2">YZ-48</strain>
    </source>
</reference>
<organism evidence="1 2">
    <name type="scientific">Flavobacterium sedimenticola</name>
    <dbReference type="NCBI Taxonomy" id="3043286"/>
    <lineage>
        <taxon>Bacteria</taxon>
        <taxon>Pseudomonadati</taxon>
        <taxon>Bacteroidota</taxon>
        <taxon>Flavobacteriia</taxon>
        <taxon>Flavobacteriales</taxon>
        <taxon>Flavobacteriaceae</taxon>
        <taxon>Flavobacterium</taxon>
    </lineage>
</organism>
<protein>
    <submittedName>
        <fullName evidence="1">Uncharacterized protein</fullName>
    </submittedName>
</protein>
<name>A0ABT6XNG4_9FLAO</name>
<accession>A0ABT6XNG4</accession>